<organism evidence="1 2">
    <name type="scientific">Legionella quinlivanii</name>
    <dbReference type="NCBI Taxonomy" id="45073"/>
    <lineage>
        <taxon>Bacteria</taxon>
        <taxon>Pseudomonadati</taxon>
        <taxon>Pseudomonadota</taxon>
        <taxon>Gammaproteobacteria</taxon>
        <taxon>Legionellales</taxon>
        <taxon>Legionellaceae</taxon>
        <taxon>Legionella</taxon>
    </lineage>
</organism>
<sequence length="163" mass="18891">MDFVNFITGYDVLTLENLQKLTHPAEYFCRSPDTFLLNQKLLDSLSEKEKIKLAGKIVLTTPRQRLFLLQFAIRSMRDKNEPSLSDFKEVILRALRLRQVFEKKDFSDLSSLYSWLNQFLSSELFLEFQQLGNALVLLKANYLKEVAGCEPNEVITSSRAFSL</sequence>
<proteinExistence type="predicted"/>
<name>A0A364LN71_9GAMM</name>
<reference evidence="1 2" key="1">
    <citation type="submission" date="2017-02" db="EMBL/GenBank/DDBJ databases">
        <title>Legionella quilivanii strain from human: case report and whole genome sequencing analysis.</title>
        <authorList>
            <person name="Lalancette C."/>
            <person name="Leduc J.-M."/>
            <person name="Levesque S."/>
            <person name="Fournier E."/>
            <person name="Saoud J."/>
            <person name="Faucher S.P."/>
            <person name="Bernard K."/>
            <person name="Martineau C."/>
            <person name="Longtin J."/>
        </authorList>
    </citation>
    <scope>NUCLEOTIDE SEQUENCE [LARGE SCALE GENOMIC DNA]</scope>
    <source>
        <strain evidence="1 2">ID143958</strain>
    </source>
</reference>
<evidence type="ECO:0000313" key="1">
    <source>
        <dbReference type="EMBL" id="RAP38096.1"/>
    </source>
</evidence>
<dbReference type="Proteomes" id="UP000249458">
    <property type="component" value="Unassembled WGS sequence"/>
</dbReference>
<accession>A0A364LN71</accession>
<dbReference type="AlphaFoldDB" id="A0A364LN71"/>
<evidence type="ECO:0000313" key="2">
    <source>
        <dbReference type="Proteomes" id="UP000249458"/>
    </source>
</evidence>
<dbReference type="EMBL" id="MVJN01000002">
    <property type="protein sequence ID" value="RAP38096.1"/>
    <property type="molecule type" value="Genomic_DNA"/>
</dbReference>
<protein>
    <submittedName>
        <fullName evidence="1">Uncharacterized protein</fullName>
    </submittedName>
</protein>
<gene>
    <name evidence="1" type="ORF">B1207_03665</name>
</gene>
<comment type="caution">
    <text evidence="1">The sequence shown here is derived from an EMBL/GenBank/DDBJ whole genome shotgun (WGS) entry which is preliminary data.</text>
</comment>